<feature type="chain" id="PRO_5005329219" evidence="2">
    <location>
        <begin position="18"/>
        <end position="189"/>
    </location>
</feature>
<evidence type="ECO:0000256" key="1">
    <source>
        <dbReference type="SAM" id="Phobius"/>
    </source>
</evidence>
<evidence type="ECO:0000256" key="2">
    <source>
        <dbReference type="SAM" id="SignalP"/>
    </source>
</evidence>
<organism evidence="3 4">
    <name type="scientific">Strongyloides venezuelensis</name>
    <name type="common">Threadworm</name>
    <dbReference type="NCBI Taxonomy" id="75913"/>
    <lineage>
        <taxon>Eukaryota</taxon>
        <taxon>Metazoa</taxon>
        <taxon>Ecdysozoa</taxon>
        <taxon>Nematoda</taxon>
        <taxon>Chromadorea</taxon>
        <taxon>Rhabditida</taxon>
        <taxon>Tylenchina</taxon>
        <taxon>Panagrolaimomorpha</taxon>
        <taxon>Strongyloidoidea</taxon>
        <taxon>Strongyloididae</taxon>
        <taxon>Strongyloides</taxon>
    </lineage>
</organism>
<evidence type="ECO:0000313" key="3">
    <source>
        <dbReference type="Proteomes" id="UP000035680"/>
    </source>
</evidence>
<name>A0A0K0F014_STRVS</name>
<dbReference type="WBParaSite" id="SVE_0212600.1">
    <property type="protein sequence ID" value="SVE_0212600.1"/>
    <property type="gene ID" value="SVE_0212600"/>
</dbReference>
<feature type="signal peptide" evidence="2">
    <location>
        <begin position="1"/>
        <end position="17"/>
    </location>
</feature>
<reference evidence="3" key="1">
    <citation type="submission" date="2014-07" db="EMBL/GenBank/DDBJ databases">
        <authorList>
            <person name="Martin A.A"/>
            <person name="De Silva N."/>
        </authorList>
    </citation>
    <scope>NUCLEOTIDE SEQUENCE</scope>
</reference>
<protein>
    <submittedName>
        <fullName evidence="4">Protein sleepless</fullName>
    </submittedName>
</protein>
<keyword evidence="3" id="KW-1185">Reference proteome</keyword>
<accession>A0A0K0F014</accession>
<keyword evidence="1" id="KW-1133">Transmembrane helix</keyword>
<proteinExistence type="predicted"/>
<feature type="transmembrane region" description="Helical" evidence="1">
    <location>
        <begin position="168"/>
        <end position="185"/>
    </location>
</feature>
<dbReference type="Proteomes" id="UP000035680">
    <property type="component" value="Unassembled WGS sequence"/>
</dbReference>
<keyword evidence="1" id="KW-0472">Membrane</keyword>
<keyword evidence="1" id="KW-0812">Transmembrane</keyword>
<evidence type="ECO:0000313" key="4">
    <source>
        <dbReference type="WBParaSite" id="SVE_0212600.1"/>
    </source>
</evidence>
<sequence length="189" mass="21940">MLLFFLFFFSQISTVVGLNKCYQCASEHMIIYWEKYMPLLNGMSGQASNNCKNNSARHEVVTCEGPCFVLNATGLDRKGRTVSYGVLRDCQTTYWKQKIEVEGDKTCKIHNKRVNGINIKAEYCFCDHHYCNQNEDSPKNELVSYKRKSKQRHSLVRSSSFKSYQLKFSDLILIMVFFSIVNLYFSSII</sequence>
<reference evidence="4" key="2">
    <citation type="submission" date="2015-08" db="UniProtKB">
        <authorList>
            <consortium name="WormBaseParasite"/>
        </authorList>
    </citation>
    <scope>IDENTIFICATION</scope>
</reference>
<keyword evidence="2" id="KW-0732">Signal</keyword>
<dbReference type="AlphaFoldDB" id="A0A0K0F014"/>